<feature type="domain" description="Peptidase M24" evidence="1">
    <location>
        <begin position="163"/>
        <end position="359"/>
    </location>
</feature>
<dbReference type="Gene3D" id="3.40.350.10">
    <property type="entry name" value="Creatinase/prolidase N-terminal domain"/>
    <property type="match status" value="1"/>
</dbReference>
<dbReference type="PANTHER" id="PTHR46112:SF2">
    <property type="entry name" value="XAA-PRO AMINOPEPTIDASE P-RELATED"/>
    <property type="match status" value="1"/>
</dbReference>
<organism evidence="3">
    <name type="scientific">Bosea sp. NBC_00436</name>
    <dbReference type="NCBI Taxonomy" id="2969620"/>
    <lineage>
        <taxon>Bacteria</taxon>
        <taxon>Pseudomonadati</taxon>
        <taxon>Pseudomonadota</taxon>
        <taxon>Alphaproteobacteria</taxon>
        <taxon>Hyphomicrobiales</taxon>
        <taxon>Boseaceae</taxon>
        <taxon>Bosea</taxon>
    </lineage>
</organism>
<reference evidence="3" key="1">
    <citation type="submission" date="2022-08" db="EMBL/GenBank/DDBJ databases">
        <title>Complete Genome Sequences of 2 Bosea sp. soil isolates.</title>
        <authorList>
            <person name="Alvarez Arevalo M."/>
            <person name="Sterndorff E.B."/>
            <person name="Faurdal D."/>
            <person name="Joergensen T.S."/>
            <person name="Weber T."/>
        </authorList>
    </citation>
    <scope>NUCLEOTIDE SEQUENCE</scope>
    <source>
        <strain evidence="3">NBC_00436</strain>
    </source>
</reference>
<evidence type="ECO:0000259" key="1">
    <source>
        <dbReference type="Pfam" id="PF00557"/>
    </source>
</evidence>
<name>A0A9E8CQD9_9HYPH</name>
<dbReference type="InterPro" id="IPR036005">
    <property type="entry name" value="Creatinase/aminopeptidase-like"/>
</dbReference>
<evidence type="ECO:0000259" key="2">
    <source>
        <dbReference type="Pfam" id="PF01321"/>
    </source>
</evidence>
<evidence type="ECO:0000313" key="3">
    <source>
        <dbReference type="EMBL" id="UZF84881.1"/>
    </source>
</evidence>
<dbReference type="InterPro" id="IPR000994">
    <property type="entry name" value="Pept_M24"/>
</dbReference>
<dbReference type="InterPro" id="IPR000587">
    <property type="entry name" value="Creatinase_N"/>
</dbReference>
<protein>
    <submittedName>
        <fullName evidence="3">Xaa-Pro peptidase family protein</fullName>
    </submittedName>
</protein>
<dbReference type="Pfam" id="PF00557">
    <property type="entry name" value="Peptidase_M24"/>
    <property type="match status" value="1"/>
</dbReference>
<dbReference type="SUPFAM" id="SSF53092">
    <property type="entry name" value="Creatinase/prolidase N-terminal domain"/>
    <property type="match status" value="1"/>
</dbReference>
<gene>
    <name evidence="3" type="ORF">NWE54_13645</name>
</gene>
<dbReference type="PANTHER" id="PTHR46112">
    <property type="entry name" value="AMINOPEPTIDASE"/>
    <property type="match status" value="1"/>
</dbReference>
<accession>A0A9E8CQD9</accession>
<feature type="domain" description="Creatinase N-terminal" evidence="2">
    <location>
        <begin position="18"/>
        <end position="155"/>
    </location>
</feature>
<dbReference type="Gene3D" id="3.90.230.10">
    <property type="entry name" value="Creatinase/methionine aminopeptidase superfamily"/>
    <property type="match status" value="1"/>
</dbReference>
<sequence length="388" mass="41835">MTETFDRLAFAPEEYLARRDALRALMAERGMAAVVLTTTENTYYLTGFGSLAYGATALVMRADGKAVWVMRRTELSNIRALKDQLWANEGLGVVDGQVHADILEGAIADLVGPNAVVGVEFSAVQPILRGFLGPHIAGSRKVVDATGLVEHLRRIKSPAEIALLKRAGAIVAQSCRDGFAALHEGMTDSALAAVVTDSLLRNGSDRVAQMPNVCAGPRTARAHVTWCGAPIQRGEVINVEPAASVFDYHTPLYRIYSLGPPQDIVRRMFDTCREALDEGYARVRPGMTAHEAARIFEGVIEKAGFAEYMVTRPAYSIGAAFPPGWGEDSVMAIRRGNEQVLEEGMCFHICSCLYMDGVGCIPASMPSVLTASGFEPLADGEVTLDIKD</sequence>
<dbReference type="AlphaFoldDB" id="A0A9E8CQD9"/>
<dbReference type="Pfam" id="PF01321">
    <property type="entry name" value="Creatinase_N"/>
    <property type="match status" value="1"/>
</dbReference>
<dbReference type="InterPro" id="IPR029149">
    <property type="entry name" value="Creatin/AminoP/Spt16_N"/>
</dbReference>
<dbReference type="EMBL" id="CP102774">
    <property type="protein sequence ID" value="UZF84881.1"/>
    <property type="molecule type" value="Genomic_DNA"/>
</dbReference>
<dbReference type="CDD" id="cd01066">
    <property type="entry name" value="APP_MetAP"/>
    <property type="match status" value="1"/>
</dbReference>
<dbReference type="InterPro" id="IPR050659">
    <property type="entry name" value="Peptidase_M24B"/>
</dbReference>
<dbReference type="SUPFAM" id="SSF55920">
    <property type="entry name" value="Creatinase/aminopeptidase"/>
    <property type="match status" value="1"/>
</dbReference>
<proteinExistence type="predicted"/>